<sequence>MPRIFCILAFLLTLSTPLGAATGPMEHVKTHVEQALFILTDPQYKNEANLTKQEEMLVLVGEQLFDFNDVTRLAVGRYWKSFSSEQRHQFRDLFAQLLQKIYMDKVRAYKGEPVVFDKEIMLSSTKARVNTHILWNDKEVPLDYMLRFKHDQWRVYDVIVEGVSLVKNYRSQFSSILSKNPPDVLLEQVRKKIEQPADPS</sequence>
<evidence type="ECO:0000256" key="1">
    <source>
        <dbReference type="SAM" id="SignalP"/>
    </source>
</evidence>
<name>A0A194AF53_9BACT</name>
<evidence type="ECO:0000313" key="3">
    <source>
        <dbReference type="Proteomes" id="UP000095200"/>
    </source>
</evidence>
<dbReference type="Gene3D" id="3.10.450.710">
    <property type="entry name" value="Tgt2/MlaC"/>
    <property type="match status" value="1"/>
</dbReference>
<keyword evidence="1" id="KW-0732">Signal</keyword>
<dbReference type="OrthoDB" id="9798905at2"/>
<keyword evidence="3" id="KW-1185">Reference proteome</keyword>
<protein>
    <submittedName>
        <fullName evidence="2">Toluene tolerance family protein</fullName>
    </submittedName>
</protein>
<comment type="caution">
    <text evidence="2">The sequence shown here is derived from an EMBL/GenBank/DDBJ whole genome shotgun (WGS) entry which is preliminary data.</text>
</comment>
<dbReference type="PANTHER" id="PTHR36573:SF1">
    <property type="entry name" value="INTERMEMBRANE PHOSPHOLIPID TRANSPORT SYSTEM BINDING PROTEIN MLAC"/>
    <property type="match status" value="1"/>
</dbReference>
<proteinExistence type="predicted"/>
<dbReference type="InterPro" id="IPR042245">
    <property type="entry name" value="Tgt2/MlaC_sf"/>
</dbReference>
<dbReference type="Pfam" id="PF05494">
    <property type="entry name" value="MlaC"/>
    <property type="match status" value="1"/>
</dbReference>
<evidence type="ECO:0000313" key="2">
    <source>
        <dbReference type="EMBL" id="GAU08697.1"/>
    </source>
</evidence>
<reference evidence="3" key="1">
    <citation type="submission" date="2016-06" db="EMBL/GenBank/DDBJ databases">
        <title>Draft genome sequence of Desulfoplanes formicivorans strain Pf12B.</title>
        <authorList>
            <person name="Watanabe M."/>
            <person name="Kojima H."/>
            <person name="Fukui M."/>
        </authorList>
    </citation>
    <scope>NUCLEOTIDE SEQUENCE [LARGE SCALE GENOMIC DNA]</scope>
    <source>
        <strain evidence="3">Pf12B</strain>
    </source>
</reference>
<dbReference type="RefSeq" id="WP_069858429.1">
    <property type="nucleotide sequence ID" value="NZ_BDFE01000015.1"/>
</dbReference>
<dbReference type="InterPro" id="IPR008869">
    <property type="entry name" value="MlaC/ttg2D"/>
</dbReference>
<dbReference type="PANTHER" id="PTHR36573">
    <property type="entry name" value="INTERMEMBRANE PHOSPHOLIPID TRANSPORT SYSTEM BINDING PROTEIN MLAC"/>
    <property type="match status" value="1"/>
</dbReference>
<dbReference type="AlphaFoldDB" id="A0A194AF53"/>
<dbReference type="STRING" id="1592317.DPF_1413"/>
<dbReference type="EMBL" id="BDFE01000015">
    <property type="protein sequence ID" value="GAU08697.1"/>
    <property type="molecule type" value="Genomic_DNA"/>
</dbReference>
<dbReference type="Proteomes" id="UP000095200">
    <property type="component" value="Unassembled WGS sequence"/>
</dbReference>
<accession>A0A194AF53</accession>
<dbReference type="PIRSF" id="PIRSF004649">
    <property type="entry name" value="MlaC"/>
    <property type="match status" value="1"/>
</dbReference>
<gene>
    <name evidence="2" type="ORF">DPF_1413</name>
</gene>
<organism evidence="2 3">
    <name type="scientific">Desulfoplanes formicivorans</name>
    <dbReference type="NCBI Taxonomy" id="1592317"/>
    <lineage>
        <taxon>Bacteria</taxon>
        <taxon>Pseudomonadati</taxon>
        <taxon>Thermodesulfobacteriota</taxon>
        <taxon>Desulfovibrionia</taxon>
        <taxon>Desulfovibrionales</taxon>
        <taxon>Desulfoplanaceae</taxon>
        <taxon>Desulfoplanes</taxon>
    </lineage>
</organism>
<feature type="signal peptide" evidence="1">
    <location>
        <begin position="1"/>
        <end position="20"/>
    </location>
</feature>
<feature type="chain" id="PRO_5008262381" evidence="1">
    <location>
        <begin position="21"/>
        <end position="200"/>
    </location>
</feature>